<reference evidence="1" key="1">
    <citation type="thesis" date="2020" institute="ProQuest LLC" country="789 East Eisenhower Parkway, Ann Arbor, MI, USA">
        <title>Comparative Genomics and Chromosome Evolution.</title>
        <authorList>
            <person name="Mudd A.B."/>
        </authorList>
    </citation>
    <scope>NUCLEOTIDE SEQUENCE</scope>
    <source>
        <strain evidence="1">HN-11 Male</strain>
        <tissue evidence="1">Kidney and liver</tissue>
    </source>
</reference>
<dbReference type="AlphaFoldDB" id="A0A8J6E8F5"/>
<dbReference type="Proteomes" id="UP000770717">
    <property type="component" value="Unassembled WGS sequence"/>
</dbReference>
<evidence type="ECO:0000313" key="2">
    <source>
        <dbReference type="Proteomes" id="UP000770717"/>
    </source>
</evidence>
<comment type="caution">
    <text evidence="1">The sequence shown here is derived from an EMBL/GenBank/DDBJ whole genome shotgun (WGS) entry which is preliminary data.</text>
</comment>
<accession>A0A8J6E8F5</accession>
<name>A0A8J6E8F5_ELECQ</name>
<sequence>MQHMAVRTLHLRETAGTSQLLPLKESSCTLNAALAVIGVQGKVAENCPAARGRALGWSFLLTVPVFRGRSEGVGAGLPLSIS</sequence>
<dbReference type="EMBL" id="WNTK01006050">
    <property type="protein sequence ID" value="KAG9463752.1"/>
    <property type="molecule type" value="Genomic_DNA"/>
</dbReference>
<protein>
    <submittedName>
        <fullName evidence="1">Uncharacterized protein</fullName>
    </submittedName>
</protein>
<keyword evidence="2" id="KW-1185">Reference proteome</keyword>
<proteinExistence type="predicted"/>
<organism evidence="1 2">
    <name type="scientific">Eleutherodactylus coqui</name>
    <name type="common">Puerto Rican coqui</name>
    <dbReference type="NCBI Taxonomy" id="57060"/>
    <lineage>
        <taxon>Eukaryota</taxon>
        <taxon>Metazoa</taxon>
        <taxon>Chordata</taxon>
        <taxon>Craniata</taxon>
        <taxon>Vertebrata</taxon>
        <taxon>Euteleostomi</taxon>
        <taxon>Amphibia</taxon>
        <taxon>Batrachia</taxon>
        <taxon>Anura</taxon>
        <taxon>Neobatrachia</taxon>
        <taxon>Hyloidea</taxon>
        <taxon>Eleutherodactylidae</taxon>
        <taxon>Eleutherodactylinae</taxon>
        <taxon>Eleutherodactylus</taxon>
        <taxon>Eleutherodactylus</taxon>
    </lineage>
</organism>
<evidence type="ECO:0000313" key="1">
    <source>
        <dbReference type="EMBL" id="KAG9463752.1"/>
    </source>
</evidence>
<gene>
    <name evidence="1" type="ORF">GDO78_021178</name>
</gene>